<dbReference type="PANTHER" id="PTHR12281:SF31">
    <property type="entry name" value="DCN1-LIKE PROTEIN 3"/>
    <property type="match status" value="1"/>
</dbReference>
<organism evidence="3 4">
    <name type="scientific">Coniochaeta hoffmannii</name>
    <dbReference type="NCBI Taxonomy" id="91930"/>
    <lineage>
        <taxon>Eukaryota</taxon>
        <taxon>Fungi</taxon>
        <taxon>Dikarya</taxon>
        <taxon>Ascomycota</taxon>
        <taxon>Pezizomycotina</taxon>
        <taxon>Sordariomycetes</taxon>
        <taxon>Sordariomycetidae</taxon>
        <taxon>Coniochaetales</taxon>
        <taxon>Coniochaetaceae</taxon>
        <taxon>Coniochaeta</taxon>
    </lineage>
</organism>
<keyword evidence="4" id="KW-1185">Reference proteome</keyword>
<dbReference type="GO" id="GO:0000151">
    <property type="term" value="C:ubiquitin ligase complex"/>
    <property type="evidence" value="ECO:0007669"/>
    <property type="project" value="TreeGrafter"/>
</dbReference>
<dbReference type="PANTHER" id="PTHR12281">
    <property type="entry name" value="RP42 RELATED"/>
    <property type="match status" value="1"/>
</dbReference>
<dbReference type="GO" id="GO:0032182">
    <property type="term" value="F:ubiquitin-like protein binding"/>
    <property type="evidence" value="ECO:0007669"/>
    <property type="project" value="TreeGrafter"/>
</dbReference>
<dbReference type="Gene3D" id="1.10.238.200">
    <property type="entry name" value="Cullin, PONY binding domain"/>
    <property type="match status" value="1"/>
</dbReference>
<feature type="non-terminal residue" evidence="3">
    <location>
        <position position="1"/>
    </location>
</feature>
<name>A0AA38REV6_9PEZI</name>
<dbReference type="PROSITE" id="PS51229">
    <property type="entry name" value="DCUN1"/>
    <property type="match status" value="1"/>
</dbReference>
<dbReference type="GO" id="GO:0097602">
    <property type="term" value="F:cullin family protein binding"/>
    <property type="evidence" value="ECO:0007669"/>
    <property type="project" value="TreeGrafter"/>
</dbReference>
<dbReference type="Pfam" id="PF03556">
    <property type="entry name" value="Cullin_binding"/>
    <property type="match status" value="1"/>
</dbReference>
<evidence type="ECO:0000313" key="4">
    <source>
        <dbReference type="Proteomes" id="UP001174691"/>
    </source>
</evidence>
<dbReference type="GO" id="GO:0045116">
    <property type="term" value="P:protein neddylation"/>
    <property type="evidence" value="ECO:0007669"/>
    <property type="project" value="TreeGrafter"/>
</dbReference>
<accession>A0AA38REV6</accession>
<proteinExistence type="predicted"/>
<feature type="domain" description="DCUN1" evidence="2">
    <location>
        <begin position="1"/>
        <end position="125"/>
    </location>
</feature>
<dbReference type="InterPro" id="IPR014764">
    <property type="entry name" value="DCN-prot"/>
</dbReference>
<comment type="function">
    <text evidence="1">Neddylation of cullins play an essential role in the regulation of SCF-type complexes activity.</text>
</comment>
<reference evidence="3" key="1">
    <citation type="submission" date="2022-07" db="EMBL/GenBank/DDBJ databases">
        <title>Fungi with potential for degradation of polypropylene.</title>
        <authorList>
            <person name="Gostincar C."/>
        </authorList>
    </citation>
    <scope>NUCLEOTIDE SEQUENCE</scope>
    <source>
        <strain evidence="3">EXF-13287</strain>
    </source>
</reference>
<dbReference type="InterPro" id="IPR042460">
    <property type="entry name" value="DCN1-like_PONY"/>
</dbReference>
<evidence type="ECO:0000259" key="2">
    <source>
        <dbReference type="PROSITE" id="PS51229"/>
    </source>
</evidence>
<protein>
    <recommendedName>
        <fullName evidence="1">Defective in cullin neddylation protein</fullName>
    </recommendedName>
</protein>
<dbReference type="InterPro" id="IPR005176">
    <property type="entry name" value="PONY_dom"/>
</dbReference>
<dbReference type="AlphaFoldDB" id="A0AA38REV6"/>
<evidence type="ECO:0000256" key="1">
    <source>
        <dbReference type="RuleBase" id="RU410713"/>
    </source>
</evidence>
<evidence type="ECO:0000313" key="3">
    <source>
        <dbReference type="EMBL" id="KAJ9144743.1"/>
    </source>
</evidence>
<dbReference type="GO" id="GO:0031624">
    <property type="term" value="F:ubiquitin conjugating enzyme binding"/>
    <property type="evidence" value="ECO:0007669"/>
    <property type="project" value="TreeGrafter"/>
</dbReference>
<dbReference type="EMBL" id="JANBVN010000097">
    <property type="protein sequence ID" value="KAJ9144743.1"/>
    <property type="molecule type" value="Genomic_DNA"/>
</dbReference>
<dbReference type="Proteomes" id="UP001174691">
    <property type="component" value="Unassembled WGS sequence"/>
</dbReference>
<sequence>KHIKECTKALSTDTAYFRKIYRAAFTAGKEPDQKALGLEHALVYWDMVFSPPGIRWVTTGANGTTDWLGEWKAFLGEKWTRSVNKDMWNQTLEFALKTMEDETLGFWSEDAAWPGVIDEFVVWCRERKVGGVGMEVDS</sequence>
<gene>
    <name evidence="3" type="ORF">NKR19_g6384</name>
</gene>
<comment type="caution">
    <text evidence="3">The sequence shown here is derived from an EMBL/GenBank/DDBJ whole genome shotgun (WGS) entry which is preliminary data.</text>
</comment>